<evidence type="ECO:0000313" key="2">
    <source>
        <dbReference type="Proteomes" id="UP000007123"/>
    </source>
</evidence>
<dbReference type="EMBL" id="ALJF01000031">
    <property type="protein sequence ID" value="EKF56923.1"/>
    <property type="molecule type" value="Genomic_DNA"/>
</dbReference>
<feature type="non-terminal residue" evidence="1">
    <location>
        <position position="219"/>
    </location>
</feature>
<name>K2P7C8_9HYPH</name>
<dbReference type="AlphaFoldDB" id="K2P7C8"/>
<dbReference type="eggNOG" id="COG4932">
    <property type="taxonomic scope" value="Bacteria"/>
</dbReference>
<dbReference type="RefSeq" id="WP_006728805.1">
    <property type="nucleotide sequence ID" value="NZ_ALJF01000031.1"/>
</dbReference>
<accession>K2P7C8</accession>
<comment type="caution">
    <text evidence="1">The sequence shown here is derived from an EMBL/GenBank/DDBJ whole genome shotgun (WGS) entry which is preliminary data.</text>
</comment>
<dbReference type="Proteomes" id="UP000007123">
    <property type="component" value="Unassembled WGS sequence"/>
</dbReference>
<organism evidence="1 2">
    <name type="scientific">Agrobacterium albertimagni AOL15</name>
    <dbReference type="NCBI Taxonomy" id="1156935"/>
    <lineage>
        <taxon>Bacteria</taxon>
        <taxon>Pseudomonadati</taxon>
        <taxon>Pseudomonadota</taxon>
        <taxon>Alphaproteobacteria</taxon>
        <taxon>Hyphomicrobiales</taxon>
        <taxon>Rhizobiaceae</taxon>
        <taxon>Rhizobium/Agrobacterium group</taxon>
        <taxon>Agrobacterium</taxon>
    </lineage>
</organism>
<evidence type="ECO:0008006" key="3">
    <source>
        <dbReference type="Google" id="ProtNLM"/>
    </source>
</evidence>
<proteinExistence type="predicted"/>
<dbReference type="Pfam" id="PF17963">
    <property type="entry name" value="Big_9"/>
    <property type="match status" value="1"/>
</dbReference>
<protein>
    <recommendedName>
        <fullName evidence="3">Tandem-95 repeat protein</fullName>
    </recommendedName>
</protein>
<dbReference type="Gene3D" id="2.60.40.3440">
    <property type="match status" value="1"/>
</dbReference>
<sequence length="219" mass="22429">SYSFELKAPVAHETAGTTEENKEITIGFTVTDGDGDKSTGSLTVLVNDDVPVATSSSEAALEDGVVIGQLGASAGADGLASIGAFKLATGPTNGALVLDTTTGEFRYQPNANWHGIDRFTFTVTDGDGDVSEPVEVVLTISPVNDATVISGTVTSVAYTEIDGSNNVLPGSNAQKPFMSVDDGLTLSDVDSTGWTKISFTIAGALPGDGLQLRNPDLPS</sequence>
<dbReference type="STRING" id="1156935.QWE_24125"/>
<gene>
    <name evidence="1" type="ORF">QWE_24125</name>
</gene>
<feature type="non-terminal residue" evidence="1">
    <location>
        <position position="1"/>
    </location>
</feature>
<keyword evidence="2" id="KW-1185">Reference proteome</keyword>
<reference evidence="1 2" key="1">
    <citation type="journal article" date="2012" name="J. Bacteriol.">
        <title>Draft Genome Sequence of Agrobacterium albertimagni Strain AOL15.</title>
        <authorList>
            <person name="Trimble W.L."/>
            <person name="Phung le T."/>
            <person name="Meyer F."/>
            <person name="Gilbert J.A."/>
            <person name="Silver S."/>
        </authorList>
    </citation>
    <scope>NUCLEOTIDE SEQUENCE [LARGE SCALE GENOMIC DNA]</scope>
    <source>
        <strain evidence="1 2">AOL15</strain>
    </source>
</reference>
<evidence type="ECO:0000313" key="1">
    <source>
        <dbReference type="EMBL" id="EKF56923.1"/>
    </source>
</evidence>